<name>A0ABW4JSR8_9HYPH</name>
<feature type="compositionally biased region" description="Basic and acidic residues" evidence="1">
    <location>
        <begin position="35"/>
        <end position="51"/>
    </location>
</feature>
<feature type="region of interest" description="Disordered" evidence="1">
    <location>
        <begin position="23"/>
        <end position="67"/>
    </location>
</feature>
<evidence type="ECO:0000256" key="1">
    <source>
        <dbReference type="SAM" id="MobiDB-lite"/>
    </source>
</evidence>
<organism evidence="2 3">
    <name type="scientific">Roseibium aestuarii</name>
    <dbReference type="NCBI Taxonomy" id="2600299"/>
    <lineage>
        <taxon>Bacteria</taxon>
        <taxon>Pseudomonadati</taxon>
        <taxon>Pseudomonadota</taxon>
        <taxon>Alphaproteobacteria</taxon>
        <taxon>Hyphomicrobiales</taxon>
        <taxon>Stappiaceae</taxon>
        <taxon>Roseibium</taxon>
    </lineage>
</organism>
<dbReference type="Proteomes" id="UP001597327">
    <property type="component" value="Unassembled WGS sequence"/>
</dbReference>
<dbReference type="RefSeq" id="WP_149891812.1">
    <property type="nucleotide sequence ID" value="NZ_JBHUFA010000001.1"/>
</dbReference>
<proteinExistence type="predicted"/>
<evidence type="ECO:0000313" key="3">
    <source>
        <dbReference type="Proteomes" id="UP001597327"/>
    </source>
</evidence>
<reference evidence="3" key="1">
    <citation type="journal article" date="2019" name="Int. J. Syst. Evol. Microbiol.">
        <title>The Global Catalogue of Microorganisms (GCM) 10K type strain sequencing project: providing services to taxonomists for standard genome sequencing and annotation.</title>
        <authorList>
            <consortium name="The Broad Institute Genomics Platform"/>
            <consortium name="The Broad Institute Genome Sequencing Center for Infectious Disease"/>
            <person name="Wu L."/>
            <person name="Ma J."/>
        </authorList>
    </citation>
    <scope>NUCLEOTIDE SEQUENCE [LARGE SCALE GENOMIC DNA]</scope>
    <source>
        <strain evidence="3">JCM 3369</strain>
    </source>
</reference>
<evidence type="ECO:0000313" key="2">
    <source>
        <dbReference type="EMBL" id="MFD1694324.1"/>
    </source>
</evidence>
<sequence length="121" mass="14653">MDDSNILIDLRWGDDYEAKAHDHCDQHHQLQKIPQRSDDEAARQAKLEKRQAAYQAKQKRKLERIKERYRTDPDFRAKRLEVSREANKRRYHSDPEYRQRVLERSRTAKSRRSAQKAHQSQ</sequence>
<accession>A0ABW4JSR8</accession>
<comment type="caution">
    <text evidence="2">The sequence shown here is derived from an EMBL/GenBank/DDBJ whole genome shotgun (WGS) entry which is preliminary data.</text>
</comment>
<protein>
    <submittedName>
        <fullName evidence="2">Uncharacterized protein</fullName>
    </submittedName>
</protein>
<keyword evidence="3" id="KW-1185">Reference proteome</keyword>
<dbReference type="EMBL" id="JBHUFA010000001">
    <property type="protein sequence ID" value="MFD1694324.1"/>
    <property type="molecule type" value="Genomic_DNA"/>
</dbReference>
<feature type="region of interest" description="Disordered" evidence="1">
    <location>
        <begin position="80"/>
        <end position="121"/>
    </location>
</feature>
<gene>
    <name evidence="2" type="ORF">ACFSC7_02270</name>
</gene>
<feature type="compositionally biased region" description="Basic and acidic residues" evidence="1">
    <location>
        <begin position="80"/>
        <end position="106"/>
    </location>
</feature>